<keyword evidence="5" id="KW-0175">Coiled coil</keyword>
<evidence type="ECO:0000256" key="3">
    <source>
        <dbReference type="ARBA" id="ARBA00022771"/>
    </source>
</evidence>
<dbReference type="PANTHER" id="PTHR14649">
    <property type="entry name" value="ZINC FINGER C2HC DOMAIN-CONTAINING PROTEIN 1C"/>
    <property type="match status" value="1"/>
</dbReference>
<evidence type="ECO:0000313" key="10">
    <source>
        <dbReference type="Proteomes" id="UP000694562"/>
    </source>
</evidence>
<evidence type="ECO:0000259" key="8">
    <source>
        <dbReference type="PROSITE" id="PS52027"/>
    </source>
</evidence>
<evidence type="ECO:0000256" key="5">
    <source>
        <dbReference type="ARBA" id="ARBA00023054"/>
    </source>
</evidence>
<keyword evidence="4" id="KW-0862">Zinc</keyword>
<evidence type="ECO:0000256" key="7">
    <source>
        <dbReference type="SAM" id="MobiDB-lite"/>
    </source>
</evidence>
<accession>A0A8C4V2Y5</accession>
<evidence type="ECO:0000256" key="1">
    <source>
        <dbReference type="ARBA" id="ARBA00010843"/>
    </source>
</evidence>
<dbReference type="Proteomes" id="UP000694562">
    <property type="component" value="Unplaced"/>
</dbReference>
<keyword evidence="10" id="KW-1185">Reference proteome</keyword>
<dbReference type="PROSITE" id="PS52027">
    <property type="entry name" value="ZF_C2HC_C3H"/>
    <property type="match status" value="2"/>
</dbReference>
<comment type="similarity">
    <text evidence="1">Belongs to the ZC2HC1 family.</text>
</comment>
<evidence type="ECO:0000256" key="4">
    <source>
        <dbReference type="ARBA" id="ARBA00022833"/>
    </source>
</evidence>
<dbReference type="PANTHER" id="PTHR14649:SF1">
    <property type="entry name" value="ZINC FINGER C2HC DOMAIN-CONTAINING PROTEIN 1C"/>
    <property type="match status" value="1"/>
</dbReference>
<name>A0A8C4V2Y5_FALTI</name>
<dbReference type="InterPro" id="IPR026104">
    <property type="entry name" value="ZNF_C2HC_dom_1C"/>
</dbReference>
<evidence type="ECO:0000256" key="6">
    <source>
        <dbReference type="PROSITE-ProRule" id="PRU01371"/>
    </source>
</evidence>
<dbReference type="GO" id="GO:0008270">
    <property type="term" value="F:zinc ion binding"/>
    <property type="evidence" value="ECO:0007669"/>
    <property type="project" value="UniProtKB-KW"/>
</dbReference>
<organism evidence="9 10">
    <name type="scientific">Falco tinnunculus</name>
    <name type="common">Common kestrel</name>
    <dbReference type="NCBI Taxonomy" id="100819"/>
    <lineage>
        <taxon>Eukaryota</taxon>
        <taxon>Metazoa</taxon>
        <taxon>Chordata</taxon>
        <taxon>Craniata</taxon>
        <taxon>Vertebrata</taxon>
        <taxon>Euteleostomi</taxon>
        <taxon>Archelosauria</taxon>
        <taxon>Archosauria</taxon>
        <taxon>Dinosauria</taxon>
        <taxon>Saurischia</taxon>
        <taxon>Theropoda</taxon>
        <taxon>Coelurosauria</taxon>
        <taxon>Aves</taxon>
        <taxon>Neognathae</taxon>
        <taxon>Neoaves</taxon>
        <taxon>Telluraves</taxon>
        <taxon>Australaves</taxon>
        <taxon>Falconiformes</taxon>
        <taxon>Falconidae</taxon>
        <taxon>Falco</taxon>
    </lineage>
</organism>
<evidence type="ECO:0000256" key="2">
    <source>
        <dbReference type="ARBA" id="ARBA00022723"/>
    </source>
</evidence>
<proteinExistence type="inferred from homology"/>
<evidence type="ECO:0000313" key="9">
    <source>
        <dbReference type="Ensembl" id="ENSFTIP00000020186.1"/>
    </source>
</evidence>
<dbReference type="Gene3D" id="3.30.160.60">
    <property type="entry name" value="Classic Zinc Finger"/>
    <property type="match status" value="1"/>
</dbReference>
<dbReference type="OMA" id="DYIECPH"/>
<sequence>MATPKLVPRSQLAYQNNFQHKFLSDKEEKCSFCGRRFVLRRLEKHMSICSKVQHSKRKVFDSSKARARGTDLEHCSDCLSLLQKQPPRRNNWRQKHDYLMRTLQQARQVQQIVSKGGKAPAPPSLPPIENSDYVACPYCTRRFSPRAAERHIPKCKTIKNRPPPPPRRKRRAGPNKASVFCLLCSSVGAVFNPGHANSNGGSG</sequence>
<protein>
    <recommendedName>
        <fullName evidence="8">C2HC/C3H-type domain-containing protein</fullName>
    </recommendedName>
</protein>
<reference evidence="9" key="1">
    <citation type="submission" date="2025-08" db="UniProtKB">
        <authorList>
            <consortium name="Ensembl"/>
        </authorList>
    </citation>
    <scope>IDENTIFICATION</scope>
</reference>
<feature type="domain" description="C2HC/C3H-type" evidence="8">
    <location>
        <begin position="26"/>
        <end position="55"/>
    </location>
</feature>
<feature type="domain" description="C2HC/C3H-type" evidence="8">
    <location>
        <begin position="132"/>
        <end position="161"/>
    </location>
</feature>
<keyword evidence="3 6" id="KW-0863">Zinc-finger</keyword>
<reference evidence="9" key="2">
    <citation type="submission" date="2025-09" db="UniProtKB">
        <authorList>
            <consortium name="Ensembl"/>
        </authorList>
    </citation>
    <scope>IDENTIFICATION</scope>
</reference>
<dbReference type="Ensembl" id="ENSFTIT00000021024.1">
    <property type="protein sequence ID" value="ENSFTIP00000020186.1"/>
    <property type="gene ID" value="ENSFTIG00000013184.1"/>
</dbReference>
<dbReference type="AlphaFoldDB" id="A0A8C4V2Y5"/>
<dbReference type="Pfam" id="PF13913">
    <property type="entry name" value="zf-C2HC_2"/>
    <property type="match status" value="2"/>
</dbReference>
<feature type="region of interest" description="Disordered" evidence="7">
    <location>
        <begin position="150"/>
        <end position="174"/>
    </location>
</feature>
<dbReference type="InterPro" id="IPR049899">
    <property type="entry name" value="Znf_C2HC_C3H"/>
</dbReference>
<dbReference type="OrthoDB" id="10255185at2759"/>
<keyword evidence="2" id="KW-0479">Metal-binding</keyword>